<organism evidence="5 6">
    <name type="scientific">Luteimonas gilva</name>
    <dbReference type="NCBI Taxonomy" id="2572684"/>
    <lineage>
        <taxon>Bacteria</taxon>
        <taxon>Pseudomonadati</taxon>
        <taxon>Pseudomonadota</taxon>
        <taxon>Gammaproteobacteria</taxon>
        <taxon>Lysobacterales</taxon>
        <taxon>Lysobacteraceae</taxon>
        <taxon>Luteimonas</taxon>
    </lineage>
</organism>
<dbReference type="Proteomes" id="UP000308707">
    <property type="component" value="Unassembled WGS sequence"/>
</dbReference>
<dbReference type="PANTHER" id="PTHR43464:SF19">
    <property type="entry name" value="UBIQUINONE BIOSYNTHESIS O-METHYLTRANSFERASE, MITOCHONDRIAL"/>
    <property type="match status" value="1"/>
</dbReference>
<protein>
    <submittedName>
        <fullName evidence="5">Class I SAM-dependent methyltransferase</fullName>
    </submittedName>
</protein>
<evidence type="ECO:0000313" key="5">
    <source>
        <dbReference type="EMBL" id="TKR29723.1"/>
    </source>
</evidence>
<dbReference type="EMBL" id="SZUA01000003">
    <property type="protein sequence ID" value="TKR29723.1"/>
    <property type="molecule type" value="Genomic_DNA"/>
</dbReference>
<dbReference type="AlphaFoldDB" id="A0A4V5ZPN7"/>
<dbReference type="Pfam" id="PF08242">
    <property type="entry name" value="Methyltransf_12"/>
    <property type="match status" value="1"/>
</dbReference>
<dbReference type="CDD" id="cd02440">
    <property type="entry name" value="AdoMet_MTases"/>
    <property type="match status" value="1"/>
</dbReference>
<reference evidence="5 6" key="1">
    <citation type="submission" date="2019-04" db="EMBL/GenBank/DDBJ databases">
        <title>Reference strain of H23.</title>
        <authorList>
            <person name="Luo X."/>
        </authorList>
    </citation>
    <scope>NUCLEOTIDE SEQUENCE [LARGE SCALE GENOMIC DNA]</scope>
    <source>
        <strain evidence="5 6">H23</strain>
    </source>
</reference>
<feature type="domain" description="Methyltransferase type 12" evidence="4">
    <location>
        <begin position="48"/>
        <end position="142"/>
    </location>
</feature>
<name>A0A4V5ZPN7_9GAMM</name>
<keyword evidence="2 5" id="KW-0808">Transferase</keyword>
<keyword evidence="6" id="KW-1185">Reference proteome</keyword>
<evidence type="ECO:0000256" key="3">
    <source>
        <dbReference type="ARBA" id="ARBA00022691"/>
    </source>
</evidence>
<dbReference type="GO" id="GO:0008168">
    <property type="term" value="F:methyltransferase activity"/>
    <property type="evidence" value="ECO:0007669"/>
    <property type="project" value="UniProtKB-KW"/>
</dbReference>
<dbReference type="InterPro" id="IPR029063">
    <property type="entry name" value="SAM-dependent_MTases_sf"/>
</dbReference>
<evidence type="ECO:0000259" key="4">
    <source>
        <dbReference type="Pfam" id="PF08242"/>
    </source>
</evidence>
<dbReference type="InterPro" id="IPR013217">
    <property type="entry name" value="Methyltransf_12"/>
</dbReference>
<comment type="caution">
    <text evidence="5">The sequence shown here is derived from an EMBL/GenBank/DDBJ whole genome shotgun (WGS) entry which is preliminary data.</text>
</comment>
<sequence>MDQVTTGIRRVLSAPIVYDTFQSILGGSSARRRICQEHIRARDGDTIVDVGCGTAELLNFLPKSVHYYGFDLSPDYIEAAKSRFDGRGDYHFRCADLNTLGPDEIPPCDLAIAFGVLHHIGDDTARTLIGSLRDRLTPGGRLVTIDNAFVEGQSFIARELIRRDRGQHVRRAEEYLELVPDGYREKKITIHHDLLRVPYTHLIMECVK</sequence>
<keyword evidence="3" id="KW-0949">S-adenosyl-L-methionine</keyword>
<keyword evidence="1 5" id="KW-0489">Methyltransferase</keyword>
<dbReference type="RefSeq" id="WP_137268126.1">
    <property type="nucleotide sequence ID" value="NZ_SZUA01000003.1"/>
</dbReference>
<proteinExistence type="predicted"/>
<dbReference type="PANTHER" id="PTHR43464">
    <property type="entry name" value="METHYLTRANSFERASE"/>
    <property type="match status" value="1"/>
</dbReference>
<dbReference type="OrthoDB" id="9801609at2"/>
<evidence type="ECO:0000256" key="1">
    <source>
        <dbReference type="ARBA" id="ARBA00022603"/>
    </source>
</evidence>
<accession>A0A4V5ZPN7</accession>
<evidence type="ECO:0000313" key="6">
    <source>
        <dbReference type="Proteomes" id="UP000308707"/>
    </source>
</evidence>
<gene>
    <name evidence="5" type="ORF">FCE95_16525</name>
</gene>
<dbReference type="Gene3D" id="3.40.50.150">
    <property type="entry name" value="Vaccinia Virus protein VP39"/>
    <property type="match status" value="1"/>
</dbReference>
<evidence type="ECO:0000256" key="2">
    <source>
        <dbReference type="ARBA" id="ARBA00022679"/>
    </source>
</evidence>
<dbReference type="SUPFAM" id="SSF53335">
    <property type="entry name" value="S-adenosyl-L-methionine-dependent methyltransferases"/>
    <property type="match status" value="1"/>
</dbReference>
<dbReference type="GO" id="GO:0032259">
    <property type="term" value="P:methylation"/>
    <property type="evidence" value="ECO:0007669"/>
    <property type="project" value="UniProtKB-KW"/>
</dbReference>